<sequence length="228" mass="25672">MPRPQLYILFCTFLAIYIMTRHSQNTASNAPATTSVSVNSVPIPATLKDSLPLPKMMVFDLDYTLWPMWIDTHVSPPLKPGKDNGLTIRDAYGASYGFYPDVASILASLKDNNILIGAASRTGTPDLARQMLGMLSIPGTEVRKATDMFDYSEIYPGSKTTHFQRIHKESGIPYEEMLFFDDEARNKNVETLGVVMLLVRNGVSRHEIDKGVELWRKRNNRMKKEEVA</sequence>
<dbReference type="NCBIfam" id="TIGR01685">
    <property type="entry name" value="MDP-1"/>
    <property type="match status" value="1"/>
</dbReference>
<dbReference type="SFLD" id="SFLDS00003">
    <property type="entry name" value="Haloacid_Dehalogenase"/>
    <property type="match status" value="1"/>
</dbReference>
<dbReference type="GO" id="GO:0003993">
    <property type="term" value="F:acid phosphatase activity"/>
    <property type="evidence" value="ECO:0007669"/>
    <property type="project" value="TreeGrafter"/>
</dbReference>
<dbReference type="Gene3D" id="3.40.50.1000">
    <property type="entry name" value="HAD superfamily/HAD-like"/>
    <property type="match status" value="1"/>
</dbReference>
<evidence type="ECO:0000313" key="2">
    <source>
        <dbReference type="EMBL" id="KAK5113845.1"/>
    </source>
</evidence>
<dbReference type="InterPro" id="IPR010036">
    <property type="entry name" value="MDP_1_eu_arc"/>
</dbReference>
<keyword evidence="1" id="KW-0732">Signal</keyword>
<evidence type="ECO:0000256" key="1">
    <source>
        <dbReference type="SAM" id="SignalP"/>
    </source>
</evidence>
<dbReference type="CDD" id="cd07501">
    <property type="entry name" value="HAD_MDP-1_like"/>
    <property type="match status" value="1"/>
</dbReference>
<evidence type="ECO:0008006" key="4">
    <source>
        <dbReference type="Google" id="ProtNLM"/>
    </source>
</evidence>
<reference evidence="2" key="1">
    <citation type="submission" date="2023-08" db="EMBL/GenBank/DDBJ databases">
        <title>Black Yeasts Isolated from many extreme environments.</title>
        <authorList>
            <person name="Coleine C."/>
            <person name="Stajich J.E."/>
            <person name="Selbmann L."/>
        </authorList>
    </citation>
    <scope>NUCLEOTIDE SEQUENCE</scope>
    <source>
        <strain evidence="2">CCFEE 5401</strain>
    </source>
</reference>
<gene>
    <name evidence="2" type="ORF">LTR62_003229</name>
</gene>
<dbReference type="AlphaFoldDB" id="A0AAN7TL86"/>
<accession>A0AAN7TL86</accession>
<proteinExistence type="predicted"/>
<dbReference type="FunFam" id="3.40.50.1000:FF:000155">
    <property type="entry name" value="Putative magnesium dependent phosphatase"/>
    <property type="match status" value="1"/>
</dbReference>
<dbReference type="SFLD" id="SFLDG01129">
    <property type="entry name" value="C1.5:_HAD__Beta-PGM__Phosphata"/>
    <property type="match status" value="1"/>
</dbReference>
<feature type="chain" id="PRO_5043055792" description="Magnesium-dependent phosphatase-1" evidence="1">
    <location>
        <begin position="24"/>
        <end position="228"/>
    </location>
</feature>
<protein>
    <recommendedName>
        <fullName evidence="4">Magnesium-dependent phosphatase-1</fullName>
    </recommendedName>
</protein>
<dbReference type="InterPro" id="IPR010033">
    <property type="entry name" value="HAD_SF_ppase_IIIC"/>
</dbReference>
<dbReference type="InterPro" id="IPR023214">
    <property type="entry name" value="HAD_sf"/>
</dbReference>
<dbReference type="PANTHER" id="PTHR17901:SF14">
    <property type="entry name" value="MAGNESIUM-DEPENDENT PHOSPHATASE 1"/>
    <property type="match status" value="1"/>
</dbReference>
<dbReference type="InterPro" id="IPR035679">
    <property type="entry name" value="MDP-1_euk"/>
</dbReference>
<organism evidence="2 3">
    <name type="scientific">Meristemomyces frigidus</name>
    <dbReference type="NCBI Taxonomy" id="1508187"/>
    <lineage>
        <taxon>Eukaryota</taxon>
        <taxon>Fungi</taxon>
        <taxon>Dikarya</taxon>
        <taxon>Ascomycota</taxon>
        <taxon>Pezizomycotina</taxon>
        <taxon>Dothideomycetes</taxon>
        <taxon>Dothideomycetidae</taxon>
        <taxon>Mycosphaerellales</taxon>
        <taxon>Teratosphaeriaceae</taxon>
        <taxon>Meristemomyces</taxon>
    </lineage>
</organism>
<dbReference type="InterPro" id="IPR036412">
    <property type="entry name" value="HAD-like_sf"/>
</dbReference>
<dbReference type="PANTHER" id="PTHR17901">
    <property type="entry name" value="MAGNESIUM-DEPENDENT PHOSPHATASE 1 MDP1"/>
    <property type="match status" value="1"/>
</dbReference>
<dbReference type="NCBIfam" id="TIGR01681">
    <property type="entry name" value="HAD-SF-IIIC"/>
    <property type="match status" value="1"/>
</dbReference>
<name>A0AAN7TL86_9PEZI</name>
<dbReference type="EMBL" id="JAVRRL010000021">
    <property type="protein sequence ID" value="KAK5113845.1"/>
    <property type="molecule type" value="Genomic_DNA"/>
</dbReference>
<dbReference type="Proteomes" id="UP001310890">
    <property type="component" value="Unassembled WGS sequence"/>
</dbReference>
<feature type="signal peptide" evidence="1">
    <location>
        <begin position="1"/>
        <end position="23"/>
    </location>
</feature>
<dbReference type="SFLD" id="SFLDG01131">
    <property type="entry name" value="C1.5.2:_MDP_Like"/>
    <property type="match status" value="1"/>
</dbReference>
<evidence type="ECO:0000313" key="3">
    <source>
        <dbReference type="Proteomes" id="UP001310890"/>
    </source>
</evidence>
<dbReference type="SUPFAM" id="SSF56784">
    <property type="entry name" value="HAD-like"/>
    <property type="match status" value="1"/>
</dbReference>
<comment type="caution">
    <text evidence="2">The sequence shown here is derived from an EMBL/GenBank/DDBJ whole genome shotgun (WGS) entry which is preliminary data.</text>
</comment>
<dbReference type="Pfam" id="PF12689">
    <property type="entry name" value="Acid_PPase"/>
    <property type="match status" value="1"/>
</dbReference>